<keyword evidence="2" id="KW-0677">Repeat</keyword>
<dbReference type="InterPro" id="IPR015943">
    <property type="entry name" value="WD40/YVTN_repeat-like_dom_sf"/>
</dbReference>
<keyword evidence="7" id="KW-1185">Reference proteome</keyword>
<dbReference type="STRING" id="269621.A0A238F6M5"/>
<protein>
    <submittedName>
        <fullName evidence="6">BQ2448_956 protein</fullName>
    </submittedName>
</protein>
<evidence type="ECO:0000256" key="3">
    <source>
        <dbReference type="ARBA" id="ARBA00025740"/>
    </source>
</evidence>
<evidence type="ECO:0000256" key="2">
    <source>
        <dbReference type="ARBA" id="ARBA00022737"/>
    </source>
</evidence>
<dbReference type="SUPFAM" id="SSF50978">
    <property type="entry name" value="WD40 repeat-like"/>
    <property type="match status" value="1"/>
</dbReference>
<feature type="region of interest" description="Disordered" evidence="5">
    <location>
        <begin position="424"/>
        <end position="466"/>
    </location>
</feature>
<dbReference type="SMART" id="SM00320">
    <property type="entry name" value="WD40"/>
    <property type="match status" value="2"/>
</dbReference>
<comment type="similarity">
    <text evidence="3">Belongs to the WD repeat PROPPIN family.</text>
</comment>
<evidence type="ECO:0000256" key="5">
    <source>
        <dbReference type="SAM" id="MobiDB-lite"/>
    </source>
</evidence>
<dbReference type="Proteomes" id="UP000198372">
    <property type="component" value="Unassembled WGS sequence"/>
</dbReference>
<sequence>MNLAAHLISDEERSPILGLQLNCSSTSFATATDQGWAVYRTHPLQRTSQREYANGSLRFVLPLELSNIIFLVGGPPSPLYSPNKVMVWDDHLGQAVCELEFREEVKGLAARKDRLVVVLKKRVVLFVLGKGGLGIWREGVYETTNNPKGELWLLVRCRNGLILLTTRCYVRGINSGLVALGTELGSTLLAFPGRQPGQVQIVHLPPLAALYEMPPLPPAPSHDPTSAPYPSVSIILAHTTSLAALSCTPSGALLATASSKGTLIRVWDTTHARLVKELRRGLDEAEVFGIAIRKDGEAVAVSSDKGTVHVWDLKMTKEEHQKKKRSASASSMGEAVESTRSKQFSMLKPYLPKYFSSEWSHSQFRLPPPAPTASRLPFSLSSSTAAAAGASAASSGVASGSTAPPTIEDDVCICAWIEVEVDVAGPDATGPSSTTLGRSDSKRPNKPATMMGVGSAHPRSIPNPLGEKRIDHQIVALTHSGRWFRISLLGGGGGGGEPGTRETSKAAKDDAFGLGRDSTTDCRLEEYRQFGKKDGW</sequence>
<evidence type="ECO:0000256" key="1">
    <source>
        <dbReference type="ARBA" id="ARBA00022574"/>
    </source>
</evidence>
<dbReference type="InterPro" id="IPR048720">
    <property type="entry name" value="PROPPIN"/>
</dbReference>
<keyword evidence="1 4" id="KW-0853">WD repeat</keyword>
<dbReference type="OrthoDB" id="1667587at2759"/>
<feature type="repeat" description="WD" evidence="4">
    <location>
        <begin position="280"/>
        <end position="321"/>
    </location>
</feature>
<feature type="compositionally biased region" description="Basic and acidic residues" evidence="5">
    <location>
        <begin position="499"/>
        <end position="511"/>
    </location>
</feature>
<dbReference type="PROSITE" id="PS50082">
    <property type="entry name" value="WD_REPEATS_2"/>
    <property type="match status" value="1"/>
</dbReference>
<dbReference type="Gene3D" id="2.130.10.10">
    <property type="entry name" value="YVTN repeat-like/Quinoprotein amine dehydrogenase"/>
    <property type="match status" value="1"/>
</dbReference>
<dbReference type="PANTHER" id="PTHR11227">
    <property type="entry name" value="WD-REPEAT PROTEIN INTERACTING WITH PHOSPHOINOSIDES WIPI -RELATED"/>
    <property type="match status" value="1"/>
</dbReference>
<dbReference type="InterPro" id="IPR001680">
    <property type="entry name" value="WD40_rpt"/>
</dbReference>
<evidence type="ECO:0000256" key="4">
    <source>
        <dbReference type="PROSITE-ProRule" id="PRU00221"/>
    </source>
</evidence>
<dbReference type="EMBL" id="FMSP01000003">
    <property type="protein sequence ID" value="SCV68835.1"/>
    <property type="molecule type" value="Genomic_DNA"/>
</dbReference>
<evidence type="ECO:0000313" key="6">
    <source>
        <dbReference type="EMBL" id="SCV68835.1"/>
    </source>
</evidence>
<dbReference type="GO" id="GO:0005737">
    <property type="term" value="C:cytoplasm"/>
    <property type="evidence" value="ECO:0007669"/>
    <property type="project" value="UniProtKB-ARBA"/>
</dbReference>
<gene>
    <name evidence="6" type="ORF">BQ2448_956</name>
</gene>
<dbReference type="Pfam" id="PF21032">
    <property type="entry name" value="PROPPIN"/>
    <property type="match status" value="1"/>
</dbReference>
<feature type="region of interest" description="Disordered" evidence="5">
    <location>
        <begin position="316"/>
        <end position="335"/>
    </location>
</feature>
<feature type="region of interest" description="Disordered" evidence="5">
    <location>
        <begin position="492"/>
        <end position="515"/>
    </location>
</feature>
<evidence type="ECO:0000313" key="7">
    <source>
        <dbReference type="Proteomes" id="UP000198372"/>
    </source>
</evidence>
<proteinExistence type="inferred from homology"/>
<reference evidence="7" key="1">
    <citation type="submission" date="2016-09" db="EMBL/GenBank/DDBJ databases">
        <authorList>
            <person name="Jeantristanb JTB J.-T."/>
            <person name="Ricardo R."/>
        </authorList>
    </citation>
    <scope>NUCLEOTIDE SEQUENCE [LARGE SCALE GENOMIC DNA]</scope>
</reference>
<accession>A0A238F6M5</accession>
<name>A0A238F6M5_9BASI</name>
<dbReference type="AlphaFoldDB" id="A0A238F6M5"/>
<organism evidence="6 7">
    <name type="scientific">Microbotryum intermedium</name>
    <dbReference type="NCBI Taxonomy" id="269621"/>
    <lineage>
        <taxon>Eukaryota</taxon>
        <taxon>Fungi</taxon>
        <taxon>Dikarya</taxon>
        <taxon>Basidiomycota</taxon>
        <taxon>Pucciniomycotina</taxon>
        <taxon>Microbotryomycetes</taxon>
        <taxon>Microbotryales</taxon>
        <taxon>Microbotryaceae</taxon>
        <taxon>Microbotryum</taxon>
    </lineage>
</organism>
<dbReference type="InterPro" id="IPR036322">
    <property type="entry name" value="WD40_repeat_dom_sf"/>
</dbReference>